<dbReference type="InterPro" id="IPR036514">
    <property type="entry name" value="SGNH_hydro_sf"/>
</dbReference>
<dbReference type="AlphaFoldDB" id="A0A5K7YT03"/>
<name>A0A5K7YT03_9BACT</name>
<proteinExistence type="predicted"/>
<dbReference type="SUPFAM" id="SSF52266">
    <property type="entry name" value="SGNH hydrolase"/>
    <property type="match status" value="1"/>
</dbReference>
<reference evidence="1 2" key="1">
    <citation type="submission" date="2019-11" db="EMBL/GenBank/DDBJ databases">
        <title>Comparative genomics of hydrocarbon-degrading Desulfosarcina strains.</title>
        <authorList>
            <person name="Watanabe M."/>
            <person name="Kojima H."/>
            <person name="Fukui M."/>
        </authorList>
    </citation>
    <scope>NUCLEOTIDE SEQUENCE [LARGE SCALE GENOMIC DNA]</scope>
    <source>
        <strain evidence="1 2">PP31</strain>
    </source>
</reference>
<evidence type="ECO:0000313" key="2">
    <source>
        <dbReference type="Proteomes" id="UP000427769"/>
    </source>
</evidence>
<dbReference type="GO" id="GO:0016788">
    <property type="term" value="F:hydrolase activity, acting on ester bonds"/>
    <property type="evidence" value="ECO:0007669"/>
    <property type="project" value="UniProtKB-ARBA"/>
</dbReference>
<accession>A0A5K7YT03</accession>
<dbReference type="KEGG" id="dwd:DSCW_03790"/>
<evidence type="ECO:0000313" key="1">
    <source>
        <dbReference type="EMBL" id="BBO72962.1"/>
    </source>
</evidence>
<evidence type="ECO:0008006" key="3">
    <source>
        <dbReference type="Google" id="ProtNLM"/>
    </source>
</evidence>
<sequence>MEQKKVTYNSLKDIPDAAWEKLSQKKIYFGHQSVGFNIMDGVEDLKKEYPQINLKVVETKDSDEIKPGILAHSRVGKNTDPKSKIDDFSNILDNGIGRQADAAALKFCYVDMKKESDIPKIFEEYKYEIEKIKKAYPDFSIVHFTEPLTVSKTTWKTWLKKILGKKDFWEFNDNIKRNEYNELLISEYQGKDPILDIAAIESTKPDGTRQSFELNGKTYYSMYPGYTTDGGHLNELGRKRVAEQLILLMVNL</sequence>
<dbReference type="EMBL" id="AP021875">
    <property type="protein sequence ID" value="BBO72962.1"/>
    <property type="molecule type" value="Genomic_DNA"/>
</dbReference>
<keyword evidence="2" id="KW-1185">Reference proteome</keyword>
<gene>
    <name evidence="1" type="ORF">DSCW_03790</name>
</gene>
<dbReference type="Gene3D" id="3.40.50.1110">
    <property type="entry name" value="SGNH hydrolase"/>
    <property type="match status" value="1"/>
</dbReference>
<dbReference type="OrthoDB" id="7064934at2"/>
<dbReference type="RefSeq" id="WP_155302117.1">
    <property type="nucleotide sequence ID" value="NZ_AP021875.1"/>
</dbReference>
<protein>
    <recommendedName>
        <fullName evidence="3">SGNH hydrolase-type esterase domain-containing protein</fullName>
    </recommendedName>
</protein>
<dbReference type="Proteomes" id="UP000427769">
    <property type="component" value="Chromosome"/>
</dbReference>
<organism evidence="1 2">
    <name type="scientific">Desulfosarcina widdelii</name>
    <dbReference type="NCBI Taxonomy" id="947919"/>
    <lineage>
        <taxon>Bacteria</taxon>
        <taxon>Pseudomonadati</taxon>
        <taxon>Thermodesulfobacteriota</taxon>
        <taxon>Desulfobacteria</taxon>
        <taxon>Desulfobacterales</taxon>
        <taxon>Desulfosarcinaceae</taxon>
        <taxon>Desulfosarcina</taxon>
    </lineage>
</organism>